<dbReference type="InterPro" id="IPR002347">
    <property type="entry name" value="SDR_fam"/>
</dbReference>
<dbReference type="PANTHER" id="PTHR45458:SF1">
    <property type="entry name" value="SHORT CHAIN DEHYDROGENASE"/>
    <property type="match status" value="1"/>
</dbReference>
<gene>
    <name evidence="1" type="ORF">THITH_10910</name>
</gene>
<name>W0DJB9_9GAMM</name>
<dbReference type="InterPro" id="IPR052184">
    <property type="entry name" value="SDR_enzymes"/>
</dbReference>
<proteinExistence type="predicted"/>
<dbReference type="CDD" id="cd05325">
    <property type="entry name" value="carb_red_sniffer_like_SDR_c"/>
    <property type="match status" value="1"/>
</dbReference>
<evidence type="ECO:0000313" key="2">
    <source>
        <dbReference type="Proteomes" id="UP000005289"/>
    </source>
</evidence>
<accession>W0DJB9</accession>
<dbReference type="PANTHER" id="PTHR45458">
    <property type="entry name" value="SHORT-CHAIN DEHYDROGENASE/REDUCTASE SDR"/>
    <property type="match status" value="1"/>
</dbReference>
<dbReference type="OrthoDB" id="5786478at2"/>
<dbReference type="Pfam" id="PF00106">
    <property type="entry name" value="adh_short"/>
    <property type="match status" value="1"/>
</dbReference>
<dbReference type="GO" id="GO:0016616">
    <property type="term" value="F:oxidoreductase activity, acting on the CH-OH group of donors, NAD or NADP as acceptor"/>
    <property type="evidence" value="ECO:0007669"/>
    <property type="project" value="TreeGrafter"/>
</dbReference>
<organism evidence="1 2">
    <name type="scientific">Thioalkalivibrio paradoxus ARh 1</name>
    <dbReference type="NCBI Taxonomy" id="713585"/>
    <lineage>
        <taxon>Bacteria</taxon>
        <taxon>Pseudomonadati</taxon>
        <taxon>Pseudomonadota</taxon>
        <taxon>Gammaproteobacteria</taxon>
        <taxon>Chromatiales</taxon>
        <taxon>Ectothiorhodospiraceae</taxon>
        <taxon>Thioalkalivibrio</taxon>
    </lineage>
</organism>
<dbReference type="HOGENOM" id="CLU_010194_9_1_6"/>
<dbReference type="KEGG" id="tti:THITH_10910"/>
<reference evidence="1 2" key="1">
    <citation type="submission" date="2013-12" db="EMBL/GenBank/DDBJ databases">
        <authorList>
            <consortium name="DOE Joint Genome Institute"/>
            <person name="Muyzer G."/>
            <person name="Huntemann M."/>
            <person name="Han J."/>
            <person name="Chen A."/>
            <person name="Kyrpides N."/>
            <person name="Mavromatis K."/>
            <person name="Markowitz V."/>
            <person name="Palaniappan K."/>
            <person name="Ivanova N."/>
            <person name="Schaumberg A."/>
            <person name="Pati A."/>
            <person name="Liolios K."/>
            <person name="Nordberg H.P."/>
            <person name="Cantor M.N."/>
            <person name="Hua S.X."/>
            <person name="Woyke T."/>
        </authorList>
    </citation>
    <scope>NUCLEOTIDE SEQUENCE [LARGE SCALE GENOMIC DNA]</scope>
    <source>
        <strain evidence="1 2">ARh 1</strain>
    </source>
</reference>
<dbReference type="Proteomes" id="UP000005289">
    <property type="component" value="Chromosome"/>
</dbReference>
<dbReference type="STRING" id="713585.THITH_10910"/>
<protein>
    <submittedName>
        <fullName evidence="1">Short-chain dehydrogenase</fullName>
    </submittedName>
</protein>
<dbReference type="RefSeq" id="WP_006748129.1">
    <property type="nucleotide sequence ID" value="NZ_CP007029.1"/>
</dbReference>
<dbReference type="AlphaFoldDB" id="W0DJB9"/>
<dbReference type="PRINTS" id="PR00081">
    <property type="entry name" value="GDHRDH"/>
</dbReference>
<dbReference type="Gene3D" id="3.40.50.720">
    <property type="entry name" value="NAD(P)-binding Rossmann-like Domain"/>
    <property type="match status" value="1"/>
</dbReference>
<evidence type="ECO:0000313" key="1">
    <source>
        <dbReference type="EMBL" id="AHE98674.1"/>
    </source>
</evidence>
<keyword evidence="2" id="KW-1185">Reference proteome</keyword>
<dbReference type="EMBL" id="CP007029">
    <property type="protein sequence ID" value="AHE98674.1"/>
    <property type="molecule type" value="Genomic_DNA"/>
</dbReference>
<sequence length="231" mass="24304">MKTVVVTGCSRGIGLEFVRQLLARGDRVFAGVRKPETASELTALAAAEPEQLTVLPLDVTQAAHRANLAATLGDRGIDLLIANAGVYGPVPDRLGQTDEDGWLETFRVNAIAPRQLVETLLPQLRAGNRPCIALLSSKMGSMGDNGSGGAYIYRSSKAALNAVGVSLARDLADQGILTLVLHPGWVLTDMGGPNAEITVSESVAQMLATLDRASSADNGRFIDIDGSTIPW</sequence>
<dbReference type="SUPFAM" id="SSF51735">
    <property type="entry name" value="NAD(P)-binding Rossmann-fold domains"/>
    <property type="match status" value="1"/>
</dbReference>
<dbReference type="InterPro" id="IPR036291">
    <property type="entry name" value="NAD(P)-bd_dom_sf"/>
</dbReference>